<dbReference type="EMBL" id="ACKO02000031">
    <property type="protein sequence ID" value="EET42921.1"/>
    <property type="molecule type" value="Genomic_DNA"/>
</dbReference>
<protein>
    <submittedName>
        <fullName evidence="1">Uncharacterized protein</fullName>
    </submittedName>
</protein>
<comment type="caution">
    <text evidence="1">The sequence shown here is derived from an EMBL/GenBank/DDBJ whole genome shotgun (WGS) entry which is preliminary data.</text>
</comment>
<sequence length="310" mass="32605">MHQPEAVADDMAQDCAASGLDLGLAVCVEALHQIGVFNRAAGIAVKQPVPFVHDHRVVIRLAADHYAVNVLQVSGDCFVGGDAAVDDDFQLGKLFFQAVNVIVFQRRNVAVFFGGESVQPCVAGVDDEGFAGGFVAQRADEIGNGLVFGLPVDADAVFDGNGDADRVLHGVEAVGNQHDFVHQTRAERAFLHARAGATAVEVDFVVAVFFGGFGRFRQIGRVAAAQLQGDGLLAFVEHQKAVFVSIDDGAGIDHFAVKPCVAGNLAGEVAVVAVRPVEHGGNGKATGREGGLSHVFHVSDYFEAALYQTD</sequence>
<name>C6M9S7_NEISI</name>
<proteinExistence type="predicted"/>
<dbReference type="AlphaFoldDB" id="C6M9S7"/>
<evidence type="ECO:0000313" key="1">
    <source>
        <dbReference type="EMBL" id="EET42921.1"/>
    </source>
</evidence>
<evidence type="ECO:0000313" key="2">
    <source>
        <dbReference type="Proteomes" id="UP000005365"/>
    </source>
</evidence>
<organism evidence="1 2">
    <name type="scientific">Neisseria sicca ATCC 29256</name>
    <dbReference type="NCBI Taxonomy" id="547045"/>
    <lineage>
        <taxon>Bacteria</taxon>
        <taxon>Pseudomonadati</taxon>
        <taxon>Pseudomonadota</taxon>
        <taxon>Betaproteobacteria</taxon>
        <taxon>Neisseriales</taxon>
        <taxon>Neisseriaceae</taxon>
        <taxon>Neisseria</taxon>
    </lineage>
</organism>
<accession>C6M9S7</accession>
<dbReference type="Proteomes" id="UP000005365">
    <property type="component" value="Unassembled WGS sequence"/>
</dbReference>
<keyword evidence="2" id="KW-1185">Reference proteome</keyword>
<reference evidence="1" key="1">
    <citation type="submission" date="2009-07" db="EMBL/GenBank/DDBJ databases">
        <authorList>
            <person name="Weinstock G."/>
            <person name="Sodergren E."/>
            <person name="Clifton S."/>
            <person name="Fulton L."/>
            <person name="Fulton B."/>
            <person name="Courtney L."/>
            <person name="Fronick C."/>
            <person name="Harrison M."/>
            <person name="Strong C."/>
            <person name="Farmer C."/>
            <person name="Delahaunty K."/>
            <person name="Markovic C."/>
            <person name="Hall O."/>
            <person name="Minx P."/>
            <person name="Tomlinson C."/>
            <person name="Mitreva M."/>
            <person name="Nelson J."/>
            <person name="Hou S."/>
            <person name="Wollam A."/>
            <person name="Pepin K.H."/>
            <person name="Johnson M."/>
            <person name="Bhonagiri V."/>
            <person name="Nash W.E."/>
            <person name="Warren W."/>
            <person name="Chinwalla A."/>
            <person name="Mardis E.R."/>
            <person name="Wilson R.K."/>
        </authorList>
    </citation>
    <scope>NUCLEOTIDE SEQUENCE [LARGE SCALE GENOMIC DNA]</scope>
    <source>
        <strain evidence="1">ATCC 29256</strain>
    </source>
</reference>
<gene>
    <name evidence="1" type="ORF">NEISICOT_03305</name>
</gene>